<dbReference type="EMBL" id="JAAONZ010000015">
    <property type="protein sequence ID" value="NHO67262.1"/>
    <property type="molecule type" value="Genomic_DNA"/>
</dbReference>
<reference evidence="2" key="1">
    <citation type="submission" date="2020-03" db="EMBL/GenBank/DDBJ databases">
        <authorList>
            <person name="Guo F."/>
        </authorList>
    </citation>
    <scope>NUCLEOTIDE SEQUENCE</scope>
    <source>
        <strain evidence="2">JCM 30134</strain>
    </source>
</reference>
<protein>
    <submittedName>
        <fullName evidence="2">Uncharacterized protein</fullName>
    </submittedName>
</protein>
<evidence type="ECO:0000313" key="2">
    <source>
        <dbReference type="EMBL" id="NHO67262.1"/>
    </source>
</evidence>
<dbReference type="RefSeq" id="WP_167189636.1">
    <property type="nucleotide sequence ID" value="NZ_JAAONZ010000015.1"/>
</dbReference>
<feature type="transmembrane region" description="Helical" evidence="1">
    <location>
        <begin position="34"/>
        <end position="53"/>
    </location>
</feature>
<dbReference type="AlphaFoldDB" id="A0A9E5T3M2"/>
<organism evidence="2 3">
    <name type="scientific">Pseudomaricurvus hydrocarbonicus</name>
    <dbReference type="NCBI Taxonomy" id="1470433"/>
    <lineage>
        <taxon>Bacteria</taxon>
        <taxon>Pseudomonadati</taxon>
        <taxon>Pseudomonadota</taxon>
        <taxon>Gammaproteobacteria</taxon>
        <taxon>Cellvibrionales</taxon>
        <taxon>Cellvibrionaceae</taxon>
        <taxon>Pseudomaricurvus</taxon>
    </lineage>
</organism>
<comment type="caution">
    <text evidence="2">The sequence shown here is derived from an EMBL/GenBank/DDBJ whole genome shotgun (WGS) entry which is preliminary data.</text>
</comment>
<feature type="transmembrane region" description="Helical" evidence="1">
    <location>
        <begin position="196"/>
        <end position="212"/>
    </location>
</feature>
<accession>A0A9E5T3M2</accession>
<gene>
    <name evidence="2" type="ORF">G8770_17070</name>
</gene>
<dbReference type="Proteomes" id="UP000787472">
    <property type="component" value="Unassembled WGS sequence"/>
</dbReference>
<feature type="transmembrane region" description="Helical" evidence="1">
    <location>
        <begin position="6"/>
        <end position="22"/>
    </location>
</feature>
<feature type="transmembrane region" description="Helical" evidence="1">
    <location>
        <begin position="103"/>
        <end position="121"/>
    </location>
</feature>
<feature type="transmembrane region" description="Helical" evidence="1">
    <location>
        <begin position="173"/>
        <end position="190"/>
    </location>
</feature>
<proteinExistence type="predicted"/>
<keyword evidence="1" id="KW-1133">Transmembrane helix</keyword>
<evidence type="ECO:0000256" key="1">
    <source>
        <dbReference type="SAM" id="Phobius"/>
    </source>
</evidence>
<feature type="transmembrane region" description="Helical" evidence="1">
    <location>
        <begin position="149"/>
        <end position="166"/>
    </location>
</feature>
<keyword evidence="3" id="KW-1185">Reference proteome</keyword>
<feature type="transmembrane region" description="Helical" evidence="1">
    <location>
        <begin position="73"/>
        <end position="91"/>
    </location>
</feature>
<sequence>MLHFLLFIYAFIHAGLLVWILSAKSNQGTHRQGWRIAFLCALLFGMCYDNMITAMGNLYFNQDWYPSANVPRFILHAMVLPFLPLFALSLLRATTVGLFRQRLVQRALMLFTGAAIMFGLYHEVVLLELGDKSALGVHKLGNLSSAPPWATILSNLVFLPLAWVYWRTTGWPWMLLGGVFIFIVNGASAAQPWGFLAGNFAEVVFIISLILTERRQQIYSQQDVSQETSTA</sequence>
<keyword evidence="1" id="KW-0812">Transmembrane</keyword>
<keyword evidence="1" id="KW-0472">Membrane</keyword>
<name>A0A9E5T3M2_9GAMM</name>
<evidence type="ECO:0000313" key="3">
    <source>
        <dbReference type="Proteomes" id="UP000787472"/>
    </source>
</evidence>